<organism evidence="5 6">
    <name type="scientific">Nocardioides bigeumensis</name>
    <dbReference type="NCBI Taxonomy" id="433657"/>
    <lineage>
        <taxon>Bacteria</taxon>
        <taxon>Bacillati</taxon>
        <taxon>Actinomycetota</taxon>
        <taxon>Actinomycetes</taxon>
        <taxon>Propionibacteriales</taxon>
        <taxon>Nocardioidaceae</taxon>
        <taxon>Nocardioides</taxon>
    </lineage>
</organism>
<protein>
    <submittedName>
        <fullName evidence="5">DUF3048 domain-containing protein</fullName>
    </submittedName>
</protein>
<feature type="region of interest" description="Disordered" evidence="1">
    <location>
        <begin position="27"/>
        <end position="73"/>
    </location>
</feature>
<sequence>MRKSLQSPRSAVTALLVVASLALAGCSGDDDASAEPETVETTHLDGTVEEVEVPEEPQTWPLTGLEVPDDGSAETRHPVIVTKMDNTPSSSPQMGLSHADLVVEELVEGGITRLAAFFYSDIPGTVGPVRSMRASDIGIVTPVRASIVTSGAANITLSRINGAGITHYGEGYKGFFRESSRSAPYNLMADLKEVASTIKQKMSRPEDYLPWGTADDLPKGPKAASIDADFGNHTTTWQYADGRYHNTNSYAPEDDQFPADTVLVLRVQVGDAGYRDPAGYPVPETKLVGQGAAVLFHAGRAVRGTWSKNNLTSPIKLSTKKGDLTVPAGRVWIELVPAADGDVTWTK</sequence>
<evidence type="ECO:0000259" key="3">
    <source>
        <dbReference type="Pfam" id="PF11258"/>
    </source>
</evidence>
<dbReference type="InterPro" id="IPR021416">
    <property type="entry name" value="DUF3048_N"/>
</dbReference>
<dbReference type="PROSITE" id="PS51257">
    <property type="entry name" value="PROKAR_LIPOPROTEIN"/>
    <property type="match status" value="1"/>
</dbReference>
<name>A0ABN2YFA1_9ACTN</name>
<feature type="chain" id="PRO_5047244632" evidence="2">
    <location>
        <begin position="25"/>
        <end position="347"/>
    </location>
</feature>
<evidence type="ECO:0000256" key="2">
    <source>
        <dbReference type="SAM" id="SignalP"/>
    </source>
</evidence>
<dbReference type="EMBL" id="BAAAQQ010000011">
    <property type="protein sequence ID" value="GAA2126278.1"/>
    <property type="molecule type" value="Genomic_DNA"/>
</dbReference>
<feature type="domain" description="DUF3048" evidence="3">
    <location>
        <begin position="62"/>
        <end position="201"/>
    </location>
</feature>
<comment type="caution">
    <text evidence="5">The sequence shown here is derived from an EMBL/GenBank/DDBJ whole genome shotgun (WGS) entry which is preliminary data.</text>
</comment>
<dbReference type="InterPro" id="IPR035328">
    <property type="entry name" value="DUF3048_C"/>
</dbReference>
<feature type="domain" description="DUF3048" evidence="4">
    <location>
        <begin position="233"/>
        <end position="333"/>
    </location>
</feature>
<feature type="signal peptide" evidence="2">
    <location>
        <begin position="1"/>
        <end position="24"/>
    </location>
</feature>
<evidence type="ECO:0000313" key="5">
    <source>
        <dbReference type="EMBL" id="GAA2126278.1"/>
    </source>
</evidence>
<dbReference type="SUPFAM" id="SSF159774">
    <property type="entry name" value="YerB-like"/>
    <property type="match status" value="1"/>
</dbReference>
<feature type="compositionally biased region" description="Acidic residues" evidence="1">
    <location>
        <begin position="28"/>
        <end position="38"/>
    </location>
</feature>
<dbReference type="Pfam" id="PF11258">
    <property type="entry name" value="DUF3048"/>
    <property type="match status" value="1"/>
</dbReference>
<keyword evidence="6" id="KW-1185">Reference proteome</keyword>
<reference evidence="5 6" key="1">
    <citation type="journal article" date="2019" name="Int. J. Syst. Evol. Microbiol.">
        <title>The Global Catalogue of Microorganisms (GCM) 10K type strain sequencing project: providing services to taxonomists for standard genome sequencing and annotation.</title>
        <authorList>
            <consortium name="The Broad Institute Genomics Platform"/>
            <consortium name="The Broad Institute Genome Sequencing Center for Infectious Disease"/>
            <person name="Wu L."/>
            <person name="Ma J."/>
        </authorList>
    </citation>
    <scope>NUCLEOTIDE SEQUENCE [LARGE SCALE GENOMIC DNA]</scope>
    <source>
        <strain evidence="5 6">JCM 16021</strain>
    </source>
</reference>
<evidence type="ECO:0000313" key="6">
    <source>
        <dbReference type="Proteomes" id="UP001500575"/>
    </source>
</evidence>
<evidence type="ECO:0000259" key="4">
    <source>
        <dbReference type="Pfam" id="PF17479"/>
    </source>
</evidence>
<keyword evidence="2" id="KW-0732">Signal</keyword>
<dbReference type="RefSeq" id="WP_344304027.1">
    <property type="nucleotide sequence ID" value="NZ_BAAAQQ010000011.1"/>
</dbReference>
<proteinExistence type="predicted"/>
<evidence type="ECO:0000256" key="1">
    <source>
        <dbReference type="SAM" id="MobiDB-lite"/>
    </source>
</evidence>
<gene>
    <name evidence="5" type="ORF">GCM10009843_24680</name>
</gene>
<dbReference type="Pfam" id="PF17479">
    <property type="entry name" value="DUF3048_C"/>
    <property type="match status" value="1"/>
</dbReference>
<dbReference type="Proteomes" id="UP001500575">
    <property type="component" value="Unassembled WGS sequence"/>
</dbReference>
<dbReference type="Gene3D" id="3.50.90.10">
    <property type="entry name" value="YerB-like"/>
    <property type="match status" value="1"/>
</dbReference>
<dbReference type="InterPro" id="IPR023158">
    <property type="entry name" value="YerB-like_sf"/>
</dbReference>
<accession>A0ABN2YFA1</accession>